<dbReference type="InterPro" id="IPR029044">
    <property type="entry name" value="Nucleotide-diphossugar_trans"/>
</dbReference>
<dbReference type="Gene3D" id="3.20.20.100">
    <property type="entry name" value="NADP-dependent oxidoreductase domain"/>
    <property type="match status" value="1"/>
</dbReference>
<gene>
    <name evidence="2" type="ORF">SAMN04487961_1362</name>
</gene>
<dbReference type="Pfam" id="PF02348">
    <property type="entry name" value="CTP_transf_3"/>
    <property type="match status" value="1"/>
</dbReference>
<organism evidence="2 3">
    <name type="scientific">Marinobacter pelagius</name>
    <dbReference type="NCBI Taxonomy" id="379482"/>
    <lineage>
        <taxon>Bacteria</taxon>
        <taxon>Pseudomonadati</taxon>
        <taxon>Pseudomonadota</taxon>
        <taxon>Gammaproteobacteria</taxon>
        <taxon>Pseudomonadales</taxon>
        <taxon>Marinobacteraceae</taxon>
        <taxon>Marinobacter</taxon>
    </lineage>
</organism>
<evidence type="ECO:0000259" key="1">
    <source>
        <dbReference type="Pfam" id="PF00248"/>
    </source>
</evidence>
<keyword evidence="3" id="KW-1185">Reference proteome</keyword>
<dbReference type="InterPro" id="IPR053135">
    <property type="entry name" value="AKR2_Oxidoreductase"/>
</dbReference>
<evidence type="ECO:0000313" key="3">
    <source>
        <dbReference type="Proteomes" id="UP000199339"/>
    </source>
</evidence>
<dbReference type="Pfam" id="PF00248">
    <property type="entry name" value="Aldo_ket_red"/>
    <property type="match status" value="1"/>
</dbReference>
<name>A0A1I4TZC9_9GAMM</name>
<feature type="domain" description="NADP-dependent oxidoreductase" evidence="1">
    <location>
        <begin position="236"/>
        <end position="505"/>
    </location>
</feature>
<dbReference type="RefSeq" id="WP_092000585.1">
    <property type="nucleotide sequence ID" value="NZ_FOUR01000002.1"/>
</dbReference>
<dbReference type="SUPFAM" id="SSF53448">
    <property type="entry name" value="Nucleotide-diphospho-sugar transferases"/>
    <property type="match status" value="1"/>
</dbReference>
<dbReference type="PANTHER" id="PTHR43312">
    <property type="entry name" value="D-THREO-ALDOSE 1-DEHYDROGENASE"/>
    <property type="match status" value="1"/>
</dbReference>
<dbReference type="OrthoDB" id="9773828at2"/>
<dbReference type="InterPro" id="IPR003329">
    <property type="entry name" value="Cytidylyl_trans"/>
</dbReference>
<evidence type="ECO:0000313" key="2">
    <source>
        <dbReference type="EMBL" id="SFM81961.1"/>
    </source>
</evidence>
<dbReference type="AlphaFoldDB" id="A0A1I4TZC9"/>
<dbReference type="PANTHER" id="PTHR43312:SF1">
    <property type="entry name" value="NADP-DEPENDENT OXIDOREDUCTASE DOMAIN-CONTAINING PROTEIN"/>
    <property type="match status" value="1"/>
</dbReference>
<dbReference type="EMBL" id="FOUR01000002">
    <property type="protein sequence ID" value="SFM81961.1"/>
    <property type="molecule type" value="Genomic_DNA"/>
</dbReference>
<dbReference type="CDD" id="cd19097">
    <property type="entry name" value="AKR_unchar"/>
    <property type="match status" value="1"/>
</dbReference>
<dbReference type="SUPFAM" id="SSF51430">
    <property type="entry name" value="NAD(P)-linked oxidoreductase"/>
    <property type="match status" value="1"/>
</dbReference>
<reference evidence="3" key="1">
    <citation type="submission" date="2016-10" db="EMBL/GenBank/DDBJ databases">
        <authorList>
            <person name="Varghese N."/>
            <person name="Submissions S."/>
        </authorList>
    </citation>
    <scope>NUCLEOTIDE SEQUENCE [LARGE SCALE GENOMIC DNA]</scope>
    <source>
        <strain evidence="3">CGMCC 1.6775</strain>
    </source>
</reference>
<protein>
    <submittedName>
        <fullName evidence="2">Spore coat polysaccharide biosynthesis protein SpsF</fullName>
    </submittedName>
</protein>
<dbReference type="InterPro" id="IPR023210">
    <property type="entry name" value="NADP_OxRdtase_dom"/>
</dbReference>
<dbReference type="InterPro" id="IPR036812">
    <property type="entry name" value="NAD(P)_OxRdtase_dom_sf"/>
</dbReference>
<proteinExistence type="predicted"/>
<accession>A0A1I4TZC9</accession>
<dbReference type="Proteomes" id="UP000199339">
    <property type="component" value="Unassembled WGS sequence"/>
</dbReference>
<dbReference type="Gene3D" id="3.90.550.10">
    <property type="entry name" value="Spore Coat Polysaccharide Biosynthesis Protein SpsA, Chain A"/>
    <property type="match status" value="1"/>
</dbReference>
<sequence>MTATLLLQARTSSSRLPGKVLLPVGGMPLVVLAARRAGNTGHRVLVVTSHESSDDVLCDVLQNWSTDCFRGDLENTLKRFVDALEGVPDEHVVVRLTGDNVFPDGRFIDEMLEDFESRNVAYLCCGGESSGLPYGVSAEITRARFLREAHRNTDSSADREHVTPWVIRHYGRNTFDRYHARGMAQYRCTVDTLDDYLLVSKVFAGTGDPDYVPLEALLEKLKQATADIVTPVPAGRMVLGTAQFGLDYGIANREGRPGQDVVTSLVRTAISNGVEYLDTARAYGDSETVVGKALAGGWGSRVRVITKLSPLADCPADASPDVARAFAERSVYQSCHALGVSSLDVLMLHRASHQEAFGGAVWDALLGLQQRGVVGELGVSVQSPEEALAALEHESVCFIQLPFNILDYRWDEVVEKVAQVRRNRSVVVHARSALLQGLLTTDAEGLWRRARCANASEVGSWLRARAAEYTNGDVVELCLRFVFSQPWIDGVVVGVDTREQLVDNLIRSGAERWDDNELTSILRDRPRVSENTLDPATWETAND</sequence>